<dbReference type="Proteomes" id="UP000663570">
    <property type="component" value="Chromosome"/>
</dbReference>
<evidence type="ECO:0000256" key="9">
    <source>
        <dbReference type="ARBA" id="ARBA00023139"/>
    </source>
</evidence>
<dbReference type="CDD" id="cd16326">
    <property type="entry name" value="LolB"/>
    <property type="match status" value="1"/>
</dbReference>
<keyword evidence="10" id="KW-0143">Chaperone</keyword>
<evidence type="ECO:0000256" key="7">
    <source>
        <dbReference type="ARBA" id="ARBA00022927"/>
    </source>
</evidence>
<reference evidence="14 15" key="1">
    <citation type="submission" date="2021-02" db="EMBL/GenBank/DDBJ databases">
        <title>Niveibacterium changnyeongensis HC41.</title>
        <authorList>
            <person name="Kang M."/>
        </authorList>
    </citation>
    <scope>NUCLEOTIDE SEQUENCE [LARGE SCALE GENOMIC DNA]</scope>
    <source>
        <strain evidence="14 15">HC41</strain>
    </source>
</reference>
<keyword evidence="15" id="KW-1185">Reference proteome</keyword>
<dbReference type="Gene3D" id="2.50.20.10">
    <property type="entry name" value="Lipoprotein localisation LolA/LolB/LppX"/>
    <property type="match status" value="1"/>
</dbReference>
<accession>A0ABX7MAF9</accession>
<sequence length="190" mass="20334">MSFGRRIAAALGLVAAALLNACATAPQQAPLRAGDYSLSGRVLVRQASRADVLRLNWTHLGMRDTVRLETPLGQTVAELQLDPQRAHVQLGDGRAFEAADDVALAEQVIGVPLPLRQFSGWLRAEPGASAVAIERDSDARIVSMRDSGWLLSYSGYGAVESVAGPSLIEARQGDVVVRVKIESWLHGVVE</sequence>
<evidence type="ECO:0000256" key="10">
    <source>
        <dbReference type="ARBA" id="ARBA00023186"/>
    </source>
</evidence>
<keyword evidence="11" id="KW-0998">Cell outer membrane</keyword>
<comment type="subunit">
    <text evidence="3">Monomer.</text>
</comment>
<dbReference type="SUPFAM" id="SSF89392">
    <property type="entry name" value="Prokaryotic lipoproteins and lipoprotein localization factors"/>
    <property type="match status" value="1"/>
</dbReference>
<protein>
    <recommendedName>
        <fullName evidence="4">Outer-membrane lipoprotein LolB</fullName>
    </recommendedName>
</protein>
<comment type="subcellular location">
    <subcellularLocation>
        <location evidence="1">Cell outer membrane</location>
        <topology evidence="1">Lipid-anchor</topology>
    </subcellularLocation>
</comment>
<dbReference type="Pfam" id="PF03550">
    <property type="entry name" value="LolB"/>
    <property type="match status" value="1"/>
</dbReference>
<evidence type="ECO:0000256" key="1">
    <source>
        <dbReference type="ARBA" id="ARBA00004459"/>
    </source>
</evidence>
<dbReference type="RefSeq" id="WP_206255031.1">
    <property type="nucleotide sequence ID" value="NZ_CP071060.1"/>
</dbReference>
<proteinExistence type="inferred from homology"/>
<dbReference type="InterPro" id="IPR004565">
    <property type="entry name" value="OM_lipoprot_LolB"/>
</dbReference>
<evidence type="ECO:0000256" key="13">
    <source>
        <dbReference type="SAM" id="SignalP"/>
    </source>
</evidence>
<comment type="similarity">
    <text evidence="2">Belongs to the LolB family.</text>
</comment>
<evidence type="ECO:0000313" key="14">
    <source>
        <dbReference type="EMBL" id="QSI77644.1"/>
    </source>
</evidence>
<keyword evidence="7" id="KW-0653">Protein transport</keyword>
<evidence type="ECO:0000313" key="15">
    <source>
        <dbReference type="Proteomes" id="UP000663570"/>
    </source>
</evidence>
<evidence type="ECO:0000256" key="2">
    <source>
        <dbReference type="ARBA" id="ARBA00009696"/>
    </source>
</evidence>
<organism evidence="14 15">
    <name type="scientific">Niveibacterium microcysteis</name>
    <dbReference type="NCBI Taxonomy" id="2811415"/>
    <lineage>
        <taxon>Bacteria</taxon>
        <taxon>Pseudomonadati</taxon>
        <taxon>Pseudomonadota</taxon>
        <taxon>Betaproteobacteria</taxon>
        <taxon>Rhodocyclales</taxon>
        <taxon>Rhodocyclaceae</taxon>
        <taxon>Niveibacterium</taxon>
    </lineage>
</organism>
<feature type="signal peptide" evidence="13">
    <location>
        <begin position="1"/>
        <end position="23"/>
    </location>
</feature>
<evidence type="ECO:0000256" key="3">
    <source>
        <dbReference type="ARBA" id="ARBA00011245"/>
    </source>
</evidence>
<keyword evidence="9" id="KW-0564">Palmitate</keyword>
<gene>
    <name evidence="14" type="ORF">JY500_03010</name>
</gene>
<dbReference type="EMBL" id="CP071060">
    <property type="protein sequence ID" value="QSI77644.1"/>
    <property type="molecule type" value="Genomic_DNA"/>
</dbReference>
<keyword evidence="8" id="KW-0472">Membrane</keyword>
<keyword evidence="6 13" id="KW-0732">Signal</keyword>
<dbReference type="InterPro" id="IPR029046">
    <property type="entry name" value="LolA/LolB/LppX"/>
</dbReference>
<evidence type="ECO:0000256" key="6">
    <source>
        <dbReference type="ARBA" id="ARBA00022729"/>
    </source>
</evidence>
<name>A0ABX7MAF9_9RHOO</name>
<evidence type="ECO:0000256" key="12">
    <source>
        <dbReference type="ARBA" id="ARBA00023288"/>
    </source>
</evidence>
<evidence type="ECO:0000256" key="5">
    <source>
        <dbReference type="ARBA" id="ARBA00022448"/>
    </source>
</evidence>
<keyword evidence="5" id="KW-0813">Transport</keyword>
<feature type="chain" id="PRO_5045619675" description="Outer-membrane lipoprotein LolB" evidence="13">
    <location>
        <begin position="24"/>
        <end position="190"/>
    </location>
</feature>
<evidence type="ECO:0000256" key="11">
    <source>
        <dbReference type="ARBA" id="ARBA00023237"/>
    </source>
</evidence>
<keyword evidence="12 14" id="KW-0449">Lipoprotein</keyword>
<evidence type="ECO:0000256" key="8">
    <source>
        <dbReference type="ARBA" id="ARBA00023136"/>
    </source>
</evidence>
<evidence type="ECO:0000256" key="4">
    <source>
        <dbReference type="ARBA" id="ARBA00016202"/>
    </source>
</evidence>